<reference evidence="4" key="1">
    <citation type="journal article" date="2019" name="BMC Genomics">
        <title>A new reference genome for Sorghum bicolor reveals high levels of sequence similarity between sweet and grain genotypes: implications for the genetics of sugar metabolism.</title>
        <authorList>
            <person name="Cooper E.A."/>
            <person name="Brenton Z.W."/>
            <person name="Flinn B.S."/>
            <person name="Jenkins J."/>
            <person name="Shu S."/>
            <person name="Flowers D."/>
            <person name="Luo F."/>
            <person name="Wang Y."/>
            <person name="Xia P."/>
            <person name="Barry K."/>
            <person name="Daum C."/>
            <person name="Lipzen A."/>
            <person name="Yoshinaga Y."/>
            <person name="Schmutz J."/>
            <person name="Saski C."/>
            <person name="Vermerris W."/>
            <person name="Kresovich S."/>
        </authorList>
    </citation>
    <scope>NUCLEOTIDE SEQUENCE</scope>
</reference>
<dbReference type="KEGG" id="sbi:8071091"/>
<evidence type="ECO:0000256" key="2">
    <source>
        <dbReference type="ARBA" id="ARBA00009744"/>
    </source>
</evidence>
<dbReference type="CDD" id="cd07816">
    <property type="entry name" value="Bet_v1-like"/>
    <property type="match status" value="1"/>
</dbReference>
<dbReference type="PANTHER" id="PTHR31213:SF23">
    <property type="entry name" value="OS04G0593400 PROTEIN"/>
    <property type="match status" value="1"/>
</dbReference>
<dbReference type="AlphaFoldDB" id="A0A921UCS4"/>
<evidence type="ECO:0000256" key="1">
    <source>
        <dbReference type="ARBA" id="ARBA00004123"/>
    </source>
</evidence>
<evidence type="ECO:0000313" key="4">
    <source>
        <dbReference type="EMBL" id="KAG0527247.1"/>
    </source>
</evidence>
<evidence type="ECO:0000259" key="3">
    <source>
        <dbReference type="Pfam" id="PF00407"/>
    </source>
</evidence>
<dbReference type="EMBL" id="CM027685">
    <property type="protein sequence ID" value="KAG0527247.1"/>
    <property type="molecule type" value="Genomic_DNA"/>
</dbReference>
<sequence length="168" mass="18350">MVKGSKHHELEADDVPASELWKIYGTLRFVELVHELLPQVLHQVEVLRGDGTVGTVIKVTFPPGNPGVQTYSEEFVKIDNENRVKEAAVIEGDLLTLGFTTYLTRFQIIDKGPSSSVIASTVEYEYDDGRPELEAAASTAPLAAAAERLVQYVKEQMTTTTTAQATAA</sequence>
<dbReference type="InterPro" id="IPR023393">
    <property type="entry name" value="START-like_dom_sf"/>
</dbReference>
<dbReference type="SUPFAM" id="SSF55961">
    <property type="entry name" value="Bet v1-like"/>
    <property type="match status" value="1"/>
</dbReference>
<protein>
    <recommendedName>
        <fullName evidence="3">Bet v I/Major latex protein domain-containing protein</fullName>
    </recommendedName>
</protein>
<comment type="subcellular location">
    <subcellularLocation>
        <location evidence="1">Nucleus</location>
    </subcellularLocation>
</comment>
<dbReference type="Gramene" id="EES11351">
    <property type="protein sequence ID" value="EES11351"/>
    <property type="gene ID" value="SORBI_3006G198800"/>
</dbReference>
<dbReference type="Pfam" id="PF00407">
    <property type="entry name" value="Bet_v_1"/>
    <property type="match status" value="1"/>
</dbReference>
<comment type="caution">
    <text evidence="4">The sequence shown here is derived from an EMBL/GenBank/DDBJ whole genome shotgun (WGS) entry which is preliminary data.</text>
</comment>
<feature type="domain" description="Bet v I/Major latex protein" evidence="3">
    <location>
        <begin position="30"/>
        <end position="128"/>
    </location>
</feature>
<comment type="similarity">
    <text evidence="2">Belongs to the BetVI family.</text>
</comment>
<accession>A0A921UCS4</accession>
<name>A0A921UCS4_SORBI</name>
<reference evidence="4" key="2">
    <citation type="submission" date="2020-10" db="EMBL/GenBank/DDBJ databases">
        <authorList>
            <person name="Cooper E.A."/>
            <person name="Brenton Z.W."/>
            <person name="Flinn B.S."/>
            <person name="Jenkins J."/>
            <person name="Shu S."/>
            <person name="Flowers D."/>
            <person name="Luo F."/>
            <person name="Wang Y."/>
            <person name="Xia P."/>
            <person name="Barry K."/>
            <person name="Daum C."/>
            <person name="Lipzen A."/>
            <person name="Yoshinaga Y."/>
            <person name="Schmutz J."/>
            <person name="Saski C."/>
            <person name="Vermerris W."/>
            <person name="Kresovich S."/>
        </authorList>
    </citation>
    <scope>NUCLEOTIDE SEQUENCE</scope>
</reference>
<dbReference type="InterPro" id="IPR000916">
    <property type="entry name" value="Bet_v_I/MLP"/>
</dbReference>
<dbReference type="InterPro" id="IPR050279">
    <property type="entry name" value="Plant_def-hormone_signal"/>
</dbReference>
<dbReference type="OrthoDB" id="185373at2759"/>
<dbReference type="GO" id="GO:0005634">
    <property type="term" value="C:nucleus"/>
    <property type="evidence" value="ECO:0007669"/>
    <property type="project" value="UniProtKB-SubCell"/>
</dbReference>
<organism evidence="4 5">
    <name type="scientific">Sorghum bicolor</name>
    <name type="common">Sorghum</name>
    <name type="synonym">Sorghum vulgare</name>
    <dbReference type="NCBI Taxonomy" id="4558"/>
    <lineage>
        <taxon>Eukaryota</taxon>
        <taxon>Viridiplantae</taxon>
        <taxon>Streptophyta</taxon>
        <taxon>Embryophyta</taxon>
        <taxon>Tracheophyta</taxon>
        <taxon>Spermatophyta</taxon>
        <taxon>Magnoliopsida</taxon>
        <taxon>Liliopsida</taxon>
        <taxon>Poales</taxon>
        <taxon>Poaceae</taxon>
        <taxon>PACMAD clade</taxon>
        <taxon>Panicoideae</taxon>
        <taxon>Andropogonodae</taxon>
        <taxon>Andropogoneae</taxon>
        <taxon>Sorghinae</taxon>
        <taxon>Sorghum</taxon>
    </lineage>
</organism>
<dbReference type="OMA" id="CEAWELY"/>
<dbReference type="Proteomes" id="UP000807115">
    <property type="component" value="Chromosome 6"/>
</dbReference>
<dbReference type="Gene3D" id="3.30.530.20">
    <property type="match status" value="1"/>
</dbReference>
<gene>
    <name evidence="4" type="ORF">BDA96_06G217200</name>
</gene>
<dbReference type="PANTHER" id="PTHR31213">
    <property type="entry name" value="OS08G0374000 PROTEIN-RELATED"/>
    <property type="match status" value="1"/>
</dbReference>
<evidence type="ECO:0000313" key="5">
    <source>
        <dbReference type="Proteomes" id="UP000807115"/>
    </source>
</evidence>
<dbReference type="GO" id="GO:0006952">
    <property type="term" value="P:defense response"/>
    <property type="evidence" value="ECO:0007669"/>
    <property type="project" value="InterPro"/>
</dbReference>
<proteinExistence type="inferred from homology"/>